<dbReference type="AlphaFoldDB" id="A0A9X0CRI9"/>
<dbReference type="EC" id="2.1.1.319" evidence="3"/>
<accession>A0A9X0CRI9</accession>
<protein>
    <submittedName>
        <fullName evidence="3">Class I-like SAM-binding methyltransferase super</fullName>
        <ecNumber evidence="3">2.1.1.319</ecNumber>
    </submittedName>
</protein>
<reference evidence="3" key="1">
    <citation type="submission" date="2023-01" db="EMBL/GenBank/DDBJ databases">
        <title>Genome assembly of the deep-sea coral Lophelia pertusa.</title>
        <authorList>
            <person name="Herrera S."/>
            <person name="Cordes E."/>
        </authorList>
    </citation>
    <scope>NUCLEOTIDE SEQUENCE</scope>
    <source>
        <strain evidence="3">USNM1676648</strain>
        <tissue evidence="3">Polyp</tissue>
    </source>
</reference>
<keyword evidence="3" id="KW-0489">Methyltransferase</keyword>
<dbReference type="OrthoDB" id="7848332at2759"/>
<organism evidence="3 4">
    <name type="scientific">Desmophyllum pertusum</name>
    <dbReference type="NCBI Taxonomy" id="174260"/>
    <lineage>
        <taxon>Eukaryota</taxon>
        <taxon>Metazoa</taxon>
        <taxon>Cnidaria</taxon>
        <taxon>Anthozoa</taxon>
        <taxon>Hexacorallia</taxon>
        <taxon>Scleractinia</taxon>
        <taxon>Caryophylliina</taxon>
        <taxon>Caryophylliidae</taxon>
        <taxon>Desmophyllum</taxon>
    </lineage>
</organism>
<proteinExistence type="predicted"/>
<feature type="domain" description="Protein arginine N-methyltransferase" evidence="2">
    <location>
        <begin position="10"/>
        <end position="72"/>
    </location>
</feature>
<sequence>MVAKAEFLARPLHNYELDPEDCLSQSAVLLDIDMSTFSRKNLEFISEKFEFVITKEGTFHGLCAWFSVTFGGVPAANLSEYVTLSRDLIKKELIGNKICFYWMNQ</sequence>
<comment type="caution">
    <text evidence="3">The sequence shown here is derived from an EMBL/GenBank/DDBJ whole genome shotgun (WGS) entry which is preliminary data.</text>
</comment>
<evidence type="ECO:0000313" key="3">
    <source>
        <dbReference type="EMBL" id="KAJ7373362.1"/>
    </source>
</evidence>
<dbReference type="Proteomes" id="UP001163046">
    <property type="component" value="Unassembled WGS sequence"/>
</dbReference>
<evidence type="ECO:0000313" key="4">
    <source>
        <dbReference type="Proteomes" id="UP001163046"/>
    </source>
</evidence>
<keyword evidence="3" id="KW-0808">Transferase</keyword>
<name>A0A9X0CRI9_9CNID</name>
<keyword evidence="4" id="KW-1185">Reference proteome</keyword>
<keyword evidence="1" id="KW-0949">S-adenosyl-L-methionine</keyword>
<dbReference type="GO" id="GO:0035242">
    <property type="term" value="F:protein-arginine omega-N asymmetric methyltransferase activity"/>
    <property type="evidence" value="ECO:0007669"/>
    <property type="project" value="UniProtKB-EC"/>
</dbReference>
<dbReference type="InterPro" id="IPR055135">
    <property type="entry name" value="PRMT_dom"/>
</dbReference>
<gene>
    <name evidence="3" type="primary">PRMT2_1</name>
    <name evidence="3" type="ORF">OS493_012954</name>
</gene>
<dbReference type="EMBL" id="MU826831">
    <property type="protein sequence ID" value="KAJ7373362.1"/>
    <property type="molecule type" value="Genomic_DNA"/>
</dbReference>
<evidence type="ECO:0000259" key="2">
    <source>
        <dbReference type="Pfam" id="PF22528"/>
    </source>
</evidence>
<dbReference type="GO" id="GO:0032259">
    <property type="term" value="P:methylation"/>
    <property type="evidence" value="ECO:0007669"/>
    <property type="project" value="UniProtKB-KW"/>
</dbReference>
<dbReference type="Pfam" id="PF22528">
    <property type="entry name" value="PRMT_C"/>
    <property type="match status" value="1"/>
</dbReference>
<evidence type="ECO:0000256" key="1">
    <source>
        <dbReference type="ARBA" id="ARBA00022691"/>
    </source>
</evidence>
<dbReference type="Gene3D" id="2.70.160.11">
    <property type="entry name" value="Hnrnp arginine n-methyltransferase1"/>
    <property type="match status" value="1"/>
</dbReference>